<sequence>MHDILLPLIHINCPKEIKCVRRITLPDVHATQELKHAVETVLLSISWGDQKSKKDFFICDHYHQKILNIISIIAHELVQWSKFSSYLKVPSSQLSAITLIDQYPHINILPQTLIYCGFDHFLGPTIALSSVYLRGFIAGLIHLSKMKAENQLKMEEEIDVIQSNIRECMKKILDNWKPNMFRIFIIEGLISYLFEIQSVAGGSNNENGLIVNNPLKTIEEIYLKLEILQYCEDRLFHSDLIKELDSLIEEQGAAEEIESHLFEFTEKMEEIDHTQYMGRRFIYPNNLYALLIKQKRLNREYIHEDQDEDEQQ</sequence>
<dbReference type="AlphaFoldDB" id="A0A5J4WGX3"/>
<dbReference type="Proteomes" id="UP000324800">
    <property type="component" value="Unassembled WGS sequence"/>
</dbReference>
<protein>
    <submittedName>
        <fullName evidence="1">Uncharacterized protein</fullName>
    </submittedName>
</protein>
<gene>
    <name evidence="1" type="ORF">EZS28_010559</name>
</gene>
<accession>A0A5J4WGX3</accession>
<comment type="caution">
    <text evidence="1">The sequence shown here is derived from an EMBL/GenBank/DDBJ whole genome shotgun (WGS) entry which is preliminary data.</text>
</comment>
<name>A0A5J4WGX3_9EUKA</name>
<dbReference type="EMBL" id="SNRW01002099">
    <property type="protein sequence ID" value="KAA6393916.1"/>
    <property type="molecule type" value="Genomic_DNA"/>
</dbReference>
<evidence type="ECO:0000313" key="2">
    <source>
        <dbReference type="Proteomes" id="UP000324800"/>
    </source>
</evidence>
<evidence type="ECO:0000313" key="1">
    <source>
        <dbReference type="EMBL" id="KAA6393916.1"/>
    </source>
</evidence>
<organism evidence="1 2">
    <name type="scientific">Streblomastix strix</name>
    <dbReference type="NCBI Taxonomy" id="222440"/>
    <lineage>
        <taxon>Eukaryota</taxon>
        <taxon>Metamonada</taxon>
        <taxon>Preaxostyla</taxon>
        <taxon>Oxymonadida</taxon>
        <taxon>Streblomastigidae</taxon>
        <taxon>Streblomastix</taxon>
    </lineage>
</organism>
<reference evidence="1 2" key="1">
    <citation type="submission" date="2019-03" db="EMBL/GenBank/DDBJ databases">
        <title>Single cell metagenomics reveals metabolic interactions within the superorganism composed of flagellate Streblomastix strix and complex community of Bacteroidetes bacteria on its surface.</title>
        <authorList>
            <person name="Treitli S.C."/>
            <person name="Kolisko M."/>
            <person name="Husnik F."/>
            <person name="Keeling P."/>
            <person name="Hampl V."/>
        </authorList>
    </citation>
    <scope>NUCLEOTIDE SEQUENCE [LARGE SCALE GENOMIC DNA]</scope>
    <source>
        <strain evidence="1">ST1C</strain>
    </source>
</reference>
<proteinExistence type="predicted"/>